<reference evidence="3 4" key="1">
    <citation type="submission" date="2024-06" db="EMBL/GenBank/DDBJ databases">
        <authorList>
            <person name="Pan Q."/>
            <person name="Wen M."/>
            <person name="Jouanno E."/>
            <person name="Zahm M."/>
            <person name="Klopp C."/>
            <person name="Cabau C."/>
            <person name="Louis A."/>
            <person name="Berthelot C."/>
            <person name="Parey E."/>
            <person name="Roest Crollius H."/>
            <person name="Montfort J."/>
            <person name="Robinson-Rechavi M."/>
            <person name="Bouchez O."/>
            <person name="Lampietro C."/>
            <person name="Lopez Roques C."/>
            <person name="Donnadieu C."/>
            <person name="Postlethwait J."/>
            <person name="Bobe J."/>
            <person name="Verreycken H."/>
            <person name="Guiguen Y."/>
        </authorList>
    </citation>
    <scope>NUCLEOTIDE SEQUENCE [LARGE SCALE GENOMIC DNA]</scope>
    <source>
        <strain evidence="3">Up_M1</strain>
        <tissue evidence="3">Testis</tissue>
    </source>
</reference>
<dbReference type="SUPFAM" id="SSF50156">
    <property type="entry name" value="PDZ domain-like"/>
    <property type="match status" value="1"/>
</dbReference>
<feature type="non-terminal residue" evidence="3">
    <location>
        <position position="161"/>
    </location>
</feature>
<organism evidence="3 4">
    <name type="scientific">Umbra pygmaea</name>
    <name type="common">Eastern mudminnow</name>
    <dbReference type="NCBI Taxonomy" id="75934"/>
    <lineage>
        <taxon>Eukaryota</taxon>
        <taxon>Metazoa</taxon>
        <taxon>Chordata</taxon>
        <taxon>Craniata</taxon>
        <taxon>Vertebrata</taxon>
        <taxon>Euteleostomi</taxon>
        <taxon>Actinopterygii</taxon>
        <taxon>Neopterygii</taxon>
        <taxon>Teleostei</taxon>
        <taxon>Protacanthopterygii</taxon>
        <taxon>Esociformes</taxon>
        <taxon>Umbridae</taxon>
        <taxon>Umbra</taxon>
    </lineage>
</organism>
<proteinExistence type="predicted"/>
<keyword evidence="4" id="KW-1185">Reference proteome</keyword>
<evidence type="ECO:0000256" key="1">
    <source>
        <dbReference type="SAM" id="MobiDB-lite"/>
    </source>
</evidence>
<evidence type="ECO:0000259" key="2">
    <source>
        <dbReference type="PROSITE" id="PS50106"/>
    </source>
</evidence>
<dbReference type="EMBL" id="JAGEUA010000001">
    <property type="protein sequence ID" value="KAL1020557.1"/>
    <property type="molecule type" value="Genomic_DNA"/>
</dbReference>
<feature type="compositionally biased region" description="Polar residues" evidence="1">
    <location>
        <begin position="126"/>
        <end position="137"/>
    </location>
</feature>
<dbReference type="InterPro" id="IPR036034">
    <property type="entry name" value="PDZ_sf"/>
</dbReference>
<comment type="caution">
    <text evidence="3">The sequence shown here is derived from an EMBL/GenBank/DDBJ whole genome shotgun (WGS) entry which is preliminary data.</text>
</comment>
<sequence length="161" mass="16854">MEEGDGPQARPPGGAGPGAVAKGQVDGRGLGAALGVRSQEVELRRRTGEGFGFVIASKQLTNGASSMMSHGFVTVRRGSPAARSGQIQPGDQLEAVEGRSVLSLPHRDLAQLLRRAGNTLRLTLIPRSTTNNPSQSEGPEMDADSRASKACRGRLKVQIVC</sequence>
<dbReference type="Proteomes" id="UP001557470">
    <property type="component" value="Unassembled WGS sequence"/>
</dbReference>
<dbReference type="SMART" id="SM00228">
    <property type="entry name" value="PDZ"/>
    <property type="match status" value="1"/>
</dbReference>
<accession>A0ABD0Y5Q4</accession>
<dbReference type="Pfam" id="PF00595">
    <property type="entry name" value="PDZ"/>
    <property type="match status" value="1"/>
</dbReference>
<name>A0ABD0Y5Q4_UMBPY</name>
<dbReference type="FunFam" id="2.30.42.10:FF:000288">
    <property type="entry name" value="MAGI family member, X-linked a"/>
    <property type="match status" value="1"/>
</dbReference>
<dbReference type="PANTHER" id="PTHR10316:SF41">
    <property type="entry name" value="MAGI FAMILY MEMBER, X-LINKED A-RELATED"/>
    <property type="match status" value="1"/>
</dbReference>
<feature type="region of interest" description="Disordered" evidence="1">
    <location>
        <begin position="125"/>
        <end position="149"/>
    </location>
</feature>
<gene>
    <name evidence="3" type="ORF">UPYG_G00001650</name>
</gene>
<dbReference type="InterPro" id="IPR001478">
    <property type="entry name" value="PDZ"/>
</dbReference>
<evidence type="ECO:0000313" key="4">
    <source>
        <dbReference type="Proteomes" id="UP001557470"/>
    </source>
</evidence>
<dbReference type="Gene3D" id="2.30.42.10">
    <property type="match status" value="1"/>
</dbReference>
<evidence type="ECO:0000313" key="3">
    <source>
        <dbReference type="EMBL" id="KAL1020557.1"/>
    </source>
</evidence>
<dbReference type="AlphaFoldDB" id="A0ABD0Y5Q4"/>
<feature type="region of interest" description="Disordered" evidence="1">
    <location>
        <begin position="1"/>
        <end position="24"/>
    </location>
</feature>
<feature type="domain" description="PDZ" evidence="2">
    <location>
        <begin position="40"/>
        <end position="128"/>
    </location>
</feature>
<protein>
    <recommendedName>
        <fullName evidence="2">PDZ domain-containing protein</fullName>
    </recommendedName>
</protein>
<dbReference type="PANTHER" id="PTHR10316">
    <property type="entry name" value="MEMBRANE ASSOCIATED GUANYLATE KINASE-RELATED"/>
    <property type="match status" value="1"/>
</dbReference>
<dbReference type="PROSITE" id="PS50106">
    <property type="entry name" value="PDZ"/>
    <property type="match status" value="1"/>
</dbReference>
<feature type="compositionally biased region" description="Low complexity" evidence="1">
    <location>
        <begin position="1"/>
        <end position="23"/>
    </location>
</feature>
<dbReference type="CDD" id="cd06734">
    <property type="entry name" value="PDZ4_MAGI-1_3-like"/>
    <property type="match status" value="1"/>
</dbReference>